<organism evidence="2 3">
    <name type="scientific">Faecalibacter rhinopitheci</name>
    <dbReference type="NCBI Taxonomy" id="2779678"/>
    <lineage>
        <taxon>Bacteria</taxon>
        <taxon>Pseudomonadati</taxon>
        <taxon>Bacteroidota</taxon>
        <taxon>Flavobacteriia</taxon>
        <taxon>Flavobacteriales</taxon>
        <taxon>Weeksellaceae</taxon>
        <taxon>Faecalibacter</taxon>
    </lineage>
</organism>
<keyword evidence="1" id="KW-0472">Membrane</keyword>
<sequence length="54" mass="5787">MIQDSQLKMGTLWGTLFSIAGNLGINDLVQTAVLAGVGAFVSFVVSYILKKLEK</sequence>
<protein>
    <submittedName>
        <fullName evidence="2">Uncharacterized protein</fullName>
    </submittedName>
</protein>
<keyword evidence="1" id="KW-0812">Transmembrane</keyword>
<reference evidence="2" key="1">
    <citation type="submission" date="2020-10" db="EMBL/GenBank/DDBJ databases">
        <authorList>
            <person name="Lu T."/>
            <person name="Wang Q."/>
            <person name="Han X."/>
        </authorList>
    </citation>
    <scope>NUCLEOTIDE SEQUENCE</scope>
    <source>
        <strain evidence="2">WQ 117</strain>
    </source>
</reference>
<feature type="transmembrane region" description="Helical" evidence="1">
    <location>
        <begin position="31"/>
        <end position="49"/>
    </location>
</feature>
<evidence type="ECO:0000313" key="2">
    <source>
        <dbReference type="EMBL" id="MBF0596392.1"/>
    </source>
</evidence>
<evidence type="ECO:0000256" key="1">
    <source>
        <dbReference type="SAM" id="Phobius"/>
    </source>
</evidence>
<proteinExistence type="predicted"/>
<dbReference type="Proteomes" id="UP000608754">
    <property type="component" value="Unassembled WGS sequence"/>
</dbReference>
<keyword evidence="1" id="KW-1133">Transmembrane helix</keyword>
<dbReference type="EMBL" id="JADGIK010000002">
    <property type="protein sequence ID" value="MBF0596392.1"/>
    <property type="molecule type" value="Genomic_DNA"/>
</dbReference>
<accession>A0A8J7FL86</accession>
<comment type="caution">
    <text evidence="2">The sequence shown here is derived from an EMBL/GenBank/DDBJ whole genome shotgun (WGS) entry which is preliminary data.</text>
</comment>
<dbReference type="RefSeq" id="WP_194182349.1">
    <property type="nucleotide sequence ID" value="NZ_JADGIK010000002.1"/>
</dbReference>
<dbReference type="AlphaFoldDB" id="A0A8J7FL86"/>
<name>A0A8J7FL86_9FLAO</name>
<gene>
    <name evidence="2" type="ORF">IM532_02755</name>
</gene>
<evidence type="ECO:0000313" key="3">
    <source>
        <dbReference type="Proteomes" id="UP000608754"/>
    </source>
</evidence>
<keyword evidence="3" id="KW-1185">Reference proteome</keyword>